<accession>A0A1I7VPI4</accession>
<reference evidence="2" key="2">
    <citation type="submission" date="2016-11" db="UniProtKB">
        <authorList>
            <consortium name="WormBaseParasite"/>
        </authorList>
    </citation>
    <scope>IDENTIFICATION</scope>
</reference>
<protein>
    <submittedName>
        <fullName evidence="2">PDZ_6 domain-containing protein</fullName>
    </submittedName>
</protein>
<sequence length="85" mass="9644">MDDSRNKESRLWNHPGPSEETIILNKPFGIRIQKATRKVVYVDPYGAAPNLAFVGDIILSVDDIEIHDSMTLIRIMHKPTPVFLT</sequence>
<proteinExistence type="predicted"/>
<dbReference type="AlphaFoldDB" id="A0A1I7VPI4"/>
<dbReference type="Proteomes" id="UP000095285">
    <property type="component" value="Unassembled WGS sequence"/>
</dbReference>
<evidence type="ECO:0000313" key="1">
    <source>
        <dbReference type="Proteomes" id="UP000095285"/>
    </source>
</evidence>
<keyword evidence="1" id="KW-1185">Reference proteome</keyword>
<name>A0A1I7VPI4_LOALO</name>
<organism evidence="1 2">
    <name type="scientific">Loa loa</name>
    <name type="common">Eye worm</name>
    <name type="synonym">Filaria loa</name>
    <dbReference type="NCBI Taxonomy" id="7209"/>
    <lineage>
        <taxon>Eukaryota</taxon>
        <taxon>Metazoa</taxon>
        <taxon>Ecdysozoa</taxon>
        <taxon>Nematoda</taxon>
        <taxon>Chromadorea</taxon>
        <taxon>Rhabditida</taxon>
        <taxon>Spirurina</taxon>
        <taxon>Spiruromorpha</taxon>
        <taxon>Filarioidea</taxon>
        <taxon>Onchocercidae</taxon>
        <taxon>Loa</taxon>
    </lineage>
</organism>
<reference evidence="1" key="1">
    <citation type="submission" date="2012-04" db="EMBL/GenBank/DDBJ databases">
        <title>The Genome Sequence of Loa loa.</title>
        <authorList>
            <consortium name="The Broad Institute Genome Sequencing Platform"/>
            <consortium name="Broad Institute Genome Sequencing Center for Infectious Disease"/>
            <person name="Nutman T.B."/>
            <person name="Fink D.L."/>
            <person name="Russ C."/>
            <person name="Young S."/>
            <person name="Zeng Q."/>
            <person name="Gargeya S."/>
            <person name="Alvarado L."/>
            <person name="Berlin A."/>
            <person name="Chapman S.B."/>
            <person name="Chen Z."/>
            <person name="Freedman E."/>
            <person name="Gellesch M."/>
            <person name="Goldberg J."/>
            <person name="Griggs A."/>
            <person name="Gujja S."/>
            <person name="Heilman E.R."/>
            <person name="Heiman D."/>
            <person name="Howarth C."/>
            <person name="Mehta T."/>
            <person name="Neiman D."/>
            <person name="Pearson M."/>
            <person name="Roberts A."/>
            <person name="Saif S."/>
            <person name="Shea T."/>
            <person name="Shenoy N."/>
            <person name="Sisk P."/>
            <person name="Stolte C."/>
            <person name="Sykes S."/>
            <person name="White J."/>
            <person name="Yandava C."/>
            <person name="Haas B."/>
            <person name="Henn M.R."/>
            <person name="Nusbaum C."/>
            <person name="Birren B."/>
        </authorList>
    </citation>
    <scope>NUCLEOTIDE SEQUENCE [LARGE SCALE GENOMIC DNA]</scope>
</reference>
<dbReference type="SUPFAM" id="SSF50156">
    <property type="entry name" value="PDZ domain-like"/>
    <property type="match status" value="1"/>
</dbReference>
<dbReference type="InterPro" id="IPR036034">
    <property type="entry name" value="PDZ_sf"/>
</dbReference>
<dbReference type="WBParaSite" id="EN70_4794">
    <property type="protein sequence ID" value="EN70_4794"/>
    <property type="gene ID" value="EN70_4794"/>
</dbReference>
<evidence type="ECO:0000313" key="2">
    <source>
        <dbReference type="WBParaSite" id="EN70_4794"/>
    </source>
</evidence>